<keyword evidence="2" id="KW-1185">Reference proteome</keyword>
<evidence type="ECO:0000313" key="1">
    <source>
        <dbReference type="EMBL" id="RJT28058.1"/>
    </source>
</evidence>
<gene>
    <name evidence="1" type="ORF">D6029_00915</name>
</gene>
<dbReference type="Proteomes" id="UP000276295">
    <property type="component" value="Unassembled WGS sequence"/>
</dbReference>
<dbReference type="Gene3D" id="2.30.110.20">
    <property type="entry name" value="Hcp1-like"/>
    <property type="match status" value="1"/>
</dbReference>
<dbReference type="RefSeq" id="WP_120062946.1">
    <property type="nucleotide sequence ID" value="NZ_QZWH01000001.1"/>
</dbReference>
<dbReference type="SUPFAM" id="SSF141452">
    <property type="entry name" value="Hcp1-like"/>
    <property type="match status" value="1"/>
</dbReference>
<dbReference type="Pfam" id="PF05638">
    <property type="entry name" value="T6SS_HCP"/>
    <property type="match status" value="1"/>
</dbReference>
<dbReference type="InterPro" id="IPR008514">
    <property type="entry name" value="T6SS_Hcp"/>
</dbReference>
<dbReference type="EMBL" id="QZWH01000001">
    <property type="protein sequence ID" value="RJT28058.1"/>
    <property type="molecule type" value="Genomic_DNA"/>
</dbReference>
<dbReference type="OrthoDB" id="4378831at2"/>
<reference evidence="1 2" key="1">
    <citation type="submission" date="2018-09" db="EMBL/GenBank/DDBJ databases">
        <title>Draft genome sequence of Buttiauxella izardii CCUG 35510T.</title>
        <authorList>
            <person name="Salva-Serra F."/>
            <person name="Marathe N."/>
            <person name="Moore E."/>
            <person name="Stadler-Svensson L."/>
            <person name="Engstrom-Jakobsson H."/>
        </authorList>
    </citation>
    <scope>NUCLEOTIDE SEQUENCE [LARGE SCALE GENOMIC DNA]</scope>
    <source>
        <strain evidence="1 2">CCUG 35510</strain>
    </source>
</reference>
<sequence>MSNMIYVTVTGAKQGLISSGCSSYESIGNKYQTSHRDQILVMSMEHAVTRAQNVNHGPLSFIKLIDKSSPLLGVAISNNEELDMKFDIFRTSFSGTNELYYSITLRKVYLSALSIVYPHAIDHSGDQPEEMVSVNYESITWEHHIAGTSGYSFWEERIY</sequence>
<dbReference type="PANTHER" id="PTHR34319">
    <property type="entry name" value="MAJOR EXPORTED PROTEIN"/>
    <property type="match status" value="1"/>
</dbReference>
<dbReference type="InterPro" id="IPR052947">
    <property type="entry name" value="T6SS_Hcp1_domain"/>
</dbReference>
<dbReference type="InterPro" id="IPR036624">
    <property type="entry name" value="Hcp1-lik_sf"/>
</dbReference>
<protein>
    <submittedName>
        <fullName evidence="1">Hcp family type VI secretion system effector</fullName>
    </submittedName>
</protein>
<organism evidence="1 2">
    <name type="scientific">Buttiauxella izardii</name>
    <dbReference type="NCBI Taxonomy" id="82991"/>
    <lineage>
        <taxon>Bacteria</taxon>
        <taxon>Pseudomonadati</taxon>
        <taxon>Pseudomonadota</taxon>
        <taxon>Gammaproteobacteria</taxon>
        <taxon>Enterobacterales</taxon>
        <taxon>Enterobacteriaceae</taxon>
        <taxon>Buttiauxella</taxon>
    </lineage>
</organism>
<name>A0A3A5JZ10_9ENTR</name>
<comment type="caution">
    <text evidence="1">The sequence shown here is derived from an EMBL/GenBank/DDBJ whole genome shotgun (WGS) entry which is preliminary data.</text>
</comment>
<evidence type="ECO:0000313" key="2">
    <source>
        <dbReference type="Proteomes" id="UP000276295"/>
    </source>
</evidence>
<proteinExistence type="predicted"/>
<accession>A0A3A5JZ10</accession>
<dbReference type="NCBIfam" id="TIGR03344">
    <property type="entry name" value="VI_effect_Hcp1"/>
    <property type="match status" value="1"/>
</dbReference>
<dbReference type="AlphaFoldDB" id="A0A3A5JZ10"/>
<dbReference type="PANTHER" id="PTHR34319:SF7">
    <property type="entry name" value="HNH ENDONUCLEASE DOMAIN-CONTAINING PROTEIN"/>
    <property type="match status" value="1"/>
</dbReference>